<keyword evidence="3" id="KW-0808">Transferase</keyword>
<protein>
    <submittedName>
        <fullName evidence="3">Glutamyl-tRNA(Gln) amidotransferase subunit</fullName>
    </submittedName>
</protein>
<dbReference type="EMBL" id="CP016243">
    <property type="protein sequence ID" value="ANQ06906.1"/>
    <property type="molecule type" value="Genomic_DNA"/>
</dbReference>
<dbReference type="OrthoDB" id="421993at2759"/>
<sequence>MGYTKEYKKKGTHFALLRDGSSEMCTSEVYQIRREIFSHKNIKDILERIIIKRVTEGRLNQLNSFSYLYSVEEIYEQLKKLQSLYDQCDNLEDLPKLFGVPIILKDNICTKNIPTTCGSKILEKYKPSYDSTVVRRLKKQGAVIVGKTHLDEFAMGSCTGGGVKNPFNESDLSCGGSSGGSASCVGSRMINCSVNTDTGGSIRTPAALCACIGMKPTYGRISRYGIIPYNEETDVVGLIVNNVYDCSILLDVLSGGDKNDLTTLKGKKKKFHLKLKKYEASLNFCENKCPLKNVKFGYLSEELLKNYFVDPLTYQTYLRVMQNIEQMGGTLINTDLHELSDYCYLYYMHSMTIANSNLSRINGINYNMPNVFGKSNFVRQVRSTLISEKVLTRIIGGSIISSRFQGGSLQHIFEAAKRRLTRVLDEIFAQVNFVLLPSLPRSNNLKESIGSPHGGNPNAQNDTIQEQHSPISAPIARTFSEIPPPPEGYNNYMKEIFSVVSSITGHPSIVIPTGEFTPQFNEPQSFQLLSRNLNEAGLLKVALAYKTQMQVDKRIMENLRGVTRKVG</sequence>
<dbReference type="PANTHER" id="PTHR11895:SF7">
    <property type="entry name" value="GLUTAMYL-TRNA(GLN) AMIDOTRANSFERASE SUBUNIT A, MITOCHONDRIAL"/>
    <property type="match status" value="1"/>
</dbReference>
<evidence type="ECO:0000313" key="4">
    <source>
        <dbReference type="Proteomes" id="UP000092716"/>
    </source>
</evidence>
<evidence type="ECO:0000259" key="2">
    <source>
        <dbReference type="Pfam" id="PF01425"/>
    </source>
</evidence>
<dbReference type="GO" id="GO:0050567">
    <property type="term" value="F:glutaminyl-tRNA synthase (glutamine-hydrolyzing) activity"/>
    <property type="evidence" value="ECO:0007669"/>
    <property type="project" value="TreeGrafter"/>
</dbReference>
<dbReference type="Pfam" id="PF01425">
    <property type="entry name" value="Amidase"/>
    <property type="match status" value="1"/>
</dbReference>
<dbReference type="GO" id="GO:0016740">
    <property type="term" value="F:transferase activity"/>
    <property type="evidence" value="ECO:0007669"/>
    <property type="project" value="UniProtKB-KW"/>
</dbReference>
<dbReference type="InterPro" id="IPR023631">
    <property type="entry name" value="Amidase_dom"/>
</dbReference>
<gene>
    <name evidence="3" type="ORF">PCOAH_00011980</name>
</gene>
<evidence type="ECO:0000256" key="1">
    <source>
        <dbReference type="SAM" id="MobiDB-lite"/>
    </source>
</evidence>
<dbReference type="RefSeq" id="XP_019913601.1">
    <property type="nucleotide sequence ID" value="XM_020058007.1"/>
</dbReference>
<dbReference type="GeneID" id="30907924"/>
<dbReference type="SUPFAM" id="SSF75304">
    <property type="entry name" value="Amidase signature (AS) enzymes"/>
    <property type="match status" value="1"/>
</dbReference>
<dbReference type="InterPro" id="IPR036928">
    <property type="entry name" value="AS_sf"/>
</dbReference>
<organism evidence="3 4">
    <name type="scientific">Plasmodium coatneyi</name>
    <dbReference type="NCBI Taxonomy" id="208452"/>
    <lineage>
        <taxon>Eukaryota</taxon>
        <taxon>Sar</taxon>
        <taxon>Alveolata</taxon>
        <taxon>Apicomplexa</taxon>
        <taxon>Aconoidasida</taxon>
        <taxon>Haemosporida</taxon>
        <taxon>Plasmodiidae</taxon>
        <taxon>Plasmodium</taxon>
    </lineage>
</organism>
<dbReference type="KEGG" id="pcot:PCOAH_00011980"/>
<name>A0A1B1DVS9_9APIC</name>
<keyword evidence="4" id="KW-1185">Reference proteome</keyword>
<dbReference type="PANTHER" id="PTHR11895">
    <property type="entry name" value="TRANSAMIDASE"/>
    <property type="match status" value="1"/>
</dbReference>
<dbReference type="VEuPathDB" id="PlasmoDB:PCOAH_00011980"/>
<feature type="domain" description="Amidase" evidence="2">
    <location>
        <begin position="71"/>
        <end position="441"/>
    </location>
</feature>
<accession>A0A1B1DVS9</accession>
<proteinExistence type="predicted"/>
<dbReference type="AlphaFoldDB" id="A0A1B1DVS9"/>
<evidence type="ECO:0000313" key="3">
    <source>
        <dbReference type="EMBL" id="ANQ06906.1"/>
    </source>
</evidence>
<dbReference type="Proteomes" id="UP000092716">
    <property type="component" value="Chromosome 5"/>
</dbReference>
<feature type="region of interest" description="Disordered" evidence="1">
    <location>
        <begin position="445"/>
        <end position="464"/>
    </location>
</feature>
<dbReference type="InterPro" id="IPR000120">
    <property type="entry name" value="Amidase"/>
</dbReference>
<dbReference type="Gene3D" id="3.90.1300.10">
    <property type="entry name" value="Amidase signature (AS) domain"/>
    <property type="match status" value="1"/>
</dbReference>
<reference evidence="4" key="1">
    <citation type="submission" date="2016-06" db="EMBL/GenBank/DDBJ databases">
        <title>First high quality genome sequence of Plasmodium coatneyi using continuous long reads from single molecule, real-time sequencing.</title>
        <authorList>
            <person name="Chien J.-T."/>
            <person name="Pakala S.B."/>
            <person name="Geraldo J.A."/>
            <person name="Lapp S.A."/>
            <person name="Barnwell J.W."/>
            <person name="Kissinger J.C."/>
            <person name="Galinski M.R."/>
            <person name="Humphrey J.C."/>
        </authorList>
    </citation>
    <scope>NUCLEOTIDE SEQUENCE [LARGE SCALE GENOMIC DNA]</scope>
    <source>
        <strain evidence="4">Hackeri</strain>
    </source>
</reference>